<dbReference type="InterPro" id="IPR057912">
    <property type="entry name" value="OB_CYT4_C"/>
</dbReference>
<dbReference type="EMBL" id="LKCN02000010">
    <property type="protein sequence ID" value="RCI11570.1"/>
    <property type="molecule type" value="Genomic_DNA"/>
</dbReference>
<comment type="caution">
    <text evidence="3">The sequence shown here is derived from an EMBL/GenBank/DDBJ whole genome shotgun (WGS) entry which is preliminary data.</text>
</comment>
<dbReference type="InterPro" id="IPR056625">
    <property type="entry name" value="SH3_CYT4"/>
</dbReference>
<dbReference type="InterPro" id="IPR012340">
    <property type="entry name" value="NA-bd_OB-fold"/>
</dbReference>
<feature type="domain" description="RNB" evidence="2">
    <location>
        <begin position="516"/>
        <end position="883"/>
    </location>
</feature>
<dbReference type="SUPFAM" id="SSF50249">
    <property type="entry name" value="Nucleic acid-binding proteins"/>
    <property type="match status" value="1"/>
</dbReference>
<dbReference type="OrthoDB" id="2285229at2759"/>
<dbReference type="Pfam" id="PF25522">
    <property type="entry name" value="OB_cyt-4"/>
    <property type="match status" value="1"/>
</dbReference>
<dbReference type="Pfam" id="PF00773">
    <property type="entry name" value="RNB"/>
    <property type="match status" value="1"/>
</dbReference>
<reference evidence="3 4" key="1">
    <citation type="journal article" date="2015" name="BMC Genomics">
        <title>Insights from the genome of Ophiocordyceps polyrhachis-furcata to pathogenicity and host specificity in insect fungi.</title>
        <authorList>
            <person name="Wichadakul D."/>
            <person name="Kobmoo N."/>
            <person name="Ingsriswang S."/>
            <person name="Tangphatsornruang S."/>
            <person name="Chantasingh D."/>
            <person name="Luangsa-ard J.J."/>
            <person name="Eurwilaichitr L."/>
        </authorList>
    </citation>
    <scope>NUCLEOTIDE SEQUENCE [LARGE SCALE GENOMIC DNA]</scope>
    <source>
        <strain evidence="3 4">BCC 54312</strain>
    </source>
</reference>
<evidence type="ECO:0000313" key="3">
    <source>
        <dbReference type="EMBL" id="RCI11570.1"/>
    </source>
</evidence>
<dbReference type="STRING" id="1330021.A0A367LAW7"/>
<dbReference type="Pfam" id="PF23214">
    <property type="entry name" value="SH3_CYT4"/>
    <property type="match status" value="1"/>
</dbReference>
<dbReference type="GO" id="GO:0006402">
    <property type="term" value="P:mRNA catabolic process"/>
    <property type="evidence" value="ECO:0007669"/>
    <property type="project" value="TreeGrafter"/>
</dbReference>
<dbReference type="Pfam" id="PF23216">
    <property type="entry name" value="WHD_CYT4"/>
    <property type="match status" value="1"/>
</dbReference>
<accession>A0A367LAW7</accession>
<evidence type="ECO:0000313" key="4">
    <source>
        <dbReference type="Proteomes" id="UP000253664"/>
    </source>
</evidence>
<dbReference type="GO" id="GO:0000932">
    <property type="term" value="C:P-body"/>
    <property type="evidence" value="ECO:0007669"/>
    <property type="project" value="TreeGrafter"/>
</dbReference>
<dbReference type="InterPro" id="IPR001900">
    <property type="entry name" value="RNase_II/R"/>
</dbReference>
<gene>
    <name evidence="3" type="ORF">L249_7251</name>
</gene>
<dbReference type="GO" id="GO:0003723">
    <property type="term" value="F:RNA binding"/>
    <property type="evidence" value="ECO:0007669"/>
    <property type="project" value="InterPro"/>
</dbReference>
<protein>
    <recommendedName>
        <fullName evidence="2">RNB domain-containing protein</fullName>
    </recommendedName>
</protein>
<dbReference type="GO" id="GO:0000175">
    <property type="term" value="F:3'-5'-RNA exonuclease activity"/>
    <property type="evidence" value="ECO:0007669"/>
    <property type="project" value="TreeGrafter"/>
</dbReference>
<dbReference type="Proteomes" id="UP000253664">
    <property type="component" value="Unassembled WGS sequence"/>
</dbReference>
<proteinExistence type="predicted"/>
<dbReference type="AlphaFoldDB" id="A0A367LAW7"/>
<evidence type="ECO:0000259" key="2">
    <source>
        <dbReference type="SMART" id="SM00955"/>
    </source>
</evidence>
<dbReference type="InterPro" id="IPR050180">
    <property type="entry name" value="RNR_Ribonuclease"/>
</dbReference>
<keyword evidence="4" id="KW-1185">Reference proteome</keyword>
<feature type="region of interest" description="Disordered" evidence="1">
    <location>
        <begin position="660"/>
        <end position="695"/>
    </location>
</feature>
<dbReference type="PANTHER" id="PTHR23355:SF65">
    <property type="entry name" value="EXORIBONUCLEASE CYT-4, PUTATIVE (AFU_ORTHOLOGUE AFUA_7G01550)-RELATED"/>
    <property type="match status" value="1"/>
</dbReference>
<name>A0A367LAW7_9HYPO</name>
<dbReference type="SMART" id="SM00955">
    <property type="entry name" value="RNB"/>
    <property type="match status" value="1"/>
</dbReference>
<evidence type="ECO:0000256" key="1">
    <source>
        <dbReference type="SAM" id="MobiDB-lite"/>
    </source>
</evidence>
<dbReference type="InterPro" id="IPR056624">
    <property type="entry name" value="WH_CYT4"/>
</dbReference>
<organism evidence="3 4">
    <name type="scientific">Ophiocordyceps polyrhachis-furcata BCC 54312</name>
    <dbReference type="NCBI Taxonomy" id="1330021"/>
    <lineage>
        <taxon>Eukaryota</taxon>
        <taxon>Fungi</taxon>
        <taxon>Dikarya</taxon>
        <taxon>Ascomycota</taxon>
        <taxon>Pezizomycotina</taxon>
        <taxon>Sordariomycetes</taxon>
        <taxon>Hypocreomycetidae</taxon>
        <taxon>Hypocreales</taxon>
        <taxon>Ophiocordycipitaceae</taxon>
        <taxon>Ophiocordyceps</taxon>
    </lineage>
</organism>
<dbReference type="PANTHER" id="PTHR23355">
    <property type="entry name" value="RIBONUCLEASE"/>
    <property type="match status" value="1"/>
</dbReference>
<sequence>MPSWSHICRPCLARARALANAPTATGLIASRHLVRLYSLPVKLYDPTENEHLLWYDKPTRGIDIRDYLRQWEKENDAGGSETLPVDLPPEGDLTNSLTRTQATGAQGLITVASRDAELSMPTLGEGHHDDVASTSDFRIPGNLVELRSAGSRISNLAIYLGSFGGCNHFYSAEGTWLISISFPTAFTVTRFISPDDLRPVLSKIPVKATPEDYFEMQAKGQGPSREDGDVLMDRMAIFRTDANLVYSRQIAEFENIQAIVHRSFEVEYISLVEATDRLLPLWLRNEDGSFPTHVLYAVHRALGNQEVGCSLFNSSSDCRRPDHLYEVLPPNYADTVDKVSTMVRQYVVDIMSKKHSAMPNMPQNVHMLTVPLLTFIKEVRAAVMESRSRRPLSPYGILAPSSGVELVKTAFSTTTRQVLLFLEWWSSYGFFAPGSRLHSCGAIILRALYLYPDRDLGQSTAWLLLQELGIINPWEIPSRYKVRLPGVSVDKNGGLSRATPIVVEESMRPDVAAGHRIETPSKTVFCIDAASTMLIDDGISLEHTEWANEFWVHVHVADPASCIKPDSELSKFVELVPENIYLPGHFEPMIPSDLGRKPDDSTSEAVVKRFSLRQGAPSLTFSARVNRAGDIVESKITPCTLGNVVFLEPEDVAEFCDEPPPPPDAAVHSRLAVGTADGSTKSSFPRRRMGRTSDLSEAEKSDLLTLYQLAEAVRQKRLSKGAWPHFFPRPSVTVGHGTNPGAILSPQGTRMVAADPYIEVGFDSFTGCSVVSNLMVLAGEVAARWCSSRGIPIPYRKNTKAASRFEDAYEYATEVLYPLIRRGIRPTMRQRDELQKLTGEVDMSSRPGPYFLMGLDMYTKATSPLRRFSDLLVHWQIHGALAFEREAGRSLDASKDDLASILPFTAGGLKLPWLKMREKTARRIAGGSLDWILIAVVRAWRFEGKDLGRLTFRVSSQWARGLIGRLELFNLPARLDAESLGGCRLLKESVIGDEYEVELQDVCVYGRTVFVKAVRYLGNAQPAAV</sequence>